<name>A0ABV5CM45_9ACTN</name>
<evidence type="ECO:0008006" key="3">
    <source>
        <dbReference type="Google" id="ProtNLM"/>
    </source>
</evidence>
<comment type="caution">
    <text evidence="1">The sequence shown here is derived from an EMBL/GenBank/DDBJ whole genome shotgun (WGS) entry which is preliminary data.</text>
</comment>
<sequence>MPGSLFAVERYERRGDQRTPSLPSLPADSGVRLVVAVHLPADEVVIALVEADDVAAAEAAAVGAGWQVDRVTSAIWIVPRDCA</sequence>
<dbReference type="Proteomes" id="UP001582793">
    <property type="component" value="Unassembled WGS sequence"/>
</dbReference>
<evidence type="ECO:0000313" key="1">
    <source>
        <dbReference type="EMBL" id="MFB6393073.1"/>
    </source>
</evidence>
<proteinExistence type="predicted"/>
<keyword evidence="2" id="KW-1185">Reference proteome</keyword>
<evidence type="ECO:0000313" key="2">
    <source>
        <dbReference type="Proteomes" id="UP001582793"/>
    </source>
</evidence>
<dbReference type="RefSeq" id="WP_364210403.1">
    <property type="nucleotide sequence ID" value="NZ_JBCGDC010000016.1"/>
</dbReference>
<gene>
    <name evidence="1" type="ORF">AAFH96_08105</name>
</gene>
<accession>A0ABV5CM45</accession>
<dbReference type="EMBL" id="JBCGDC010000016">
    <property type="protein sequence ID" value="MFB6393073.1"/>
    <property type="molecule type" value="Genomic_DNA"/>
</dbReference>
<reference evidence="1 2" key="1">
    <citation type="submission" date="2024-04" db="EMBL/GenBank/DDBJ databases">
        <title>Polymorphospora sp. isolated from Baiyangdian Lake in Xiong'an New Area.</title>
        <authorList>
            <person name="Zhang X."/>
            <person name="Liu J."/>
        </authorList>
    </citation>
    <scope>NUCLEOTIDE SEQUENCE [LARGE SCALE GENOMIC DNA]</scope>
    <source>
        <strain evidence="1 2">2-325</strain>
    </source>
</reference>
<protein>
    <recommendedName>
        <fullName evidence="3">YCII-related domain-containing protein</fullName>
    </recommendedName>
</protein>
<organism evidence="1 2">
    <name type="scientific">Polymorphospora lycopeni</name>
    <dbReference type="NCBI Taxonomy" id="3140240"/>
    <lineage>
        <taxon>Bacteria</taxon>
        <taxon>Bacillati</taxon>
        <taxon>Actinomycetota</taxon>
        <taxon>Actinomycetes</taxon>
        <taxon>Micromonosporales</taxon>
        <taxon>Micromonosporaceae</taxon>
        <taxon>Polymorphospora</taxon>
    </lineage>
</organism>